<evidence type="ECO:0000313" key="7">
    <source>
        <dbReference type="Proteomes" id="UP000702544"/>
    </source>
</evidence>
<dbReference type="EMBL" id="JAACAK010000083">
    <property type="protein sequence ID" value="NIR75450.1"/>
    <property type="molecule type" value="Genomic_DNA"/>
</dbReference>
<evidence type="ECO:0000256" key="1">
    <source>
        <dbReference type="ARBA" id="ARBA00007867"/>
    </source>
</evidence>
<comment type="similarity">
    <text evidence="1">Belongs to the spermidine/spermine synthase family.</text>
</comment>
<dbReference type="SUPFAM" id="SSF53335">
    <property type="entry name" value="S-adenosyl-L-methionine-dependent methyltransferases"/>
    <property type="match status" value="1"/>
</dbReference>
<dbReference type="PANTHER" id="PTHR43317:SF3">
    <property type="entry name" value="BLR2883 PROTEIN"/>
    <property type="match status" value="1"/>
</dbReference>
<dbReference type="GO" id="GO:0032259">
    <property type="term" value="P:methylation"/>
    <property type="evidence" value="ECO:0007669"/>
    <property type="project" value="UniProtKB-KW"/>
</dbReference>
<dbReference type="Pfam" id="PF01564">
    <property type="entry name" value="Spermine_synth"/>
    <property type="match status" value="1"/>
</dbReference>
<dbReference type="InterPro" id="IPR029063">
    <property type="entry name" value="SAM-dependent_MTases_sf"/>
</dbReference>
<sequence>LASLLLLLIVSPPWSLPVARLEANERLLWSEEGARGAVAVVERDGNRRLKLDNHYAVGGSAVAVEERRQGHLPLLLHLAARRVAFLGMGTGITAGAALDHGRVERIVVIELVPEVVEAARLYFAPWNRDLVENPRVEVIAEDARNHMAGTDERFDVIVGDLFVPWRAGVGALYTREHFESVKERLEPGGIFAQWLPLWQLSRREFEIIAATFLATFEHVTLWRGIFSADAATVALVAHQDGGPIDLEALARRLALLDRSDPFDDSFLSQLTGFMVLYAGDLSGQAERLARVGLNTDRHPRIEWLAPRTLHAVLEGRESWLTGSELADLYDAINRDPRLPGDRLLRGGRDPSLYRRAGADFYRAEVFAANGDLQEARALRARAYRTLGRE</sequence>
<dbReference type="NCBIfam" id="NF037959">
    <property type="entry name" value="MFS_SpdSyn"/>
    <property type="match status" value="1"/>
</dbReference>
<reference evidence="6 7" key="1">
    <citation type="submission" date="2020-01" db="EMBL/GenBank/DDBJ databases">
        <title>Genomes assembled from Gulf of Kutch pelagic sediment metagenomes.</title>
        <authorList>
            <person name="Chandrashekar M."/>
            <person name="Mahajan M.S."/>
            <person name="Dave K.J."/>
            <person name="Vatsa P."/>
            <person name="Nathani N.M."/>
        </authorList>
    </citation>
    <scope>NUCLEOTIDE SEQUENCE [LARGE SCALE GENOMIC DNA]</scope>
    <source>
        <strain evidence="6">KS3-K002</strain>
    </source>
</reference>
<proteinExistence type="inferred from homology"/>
<evidence type="ECO:0000256" key="2">
    <source>
        <dbReference type="ARBA" id="ARBA00022679"/>
    </source>
</evidence>
<feature type="domain" description="PABS" evidence="5">
    <location>
        <begin position="12"/>
        <end position="243"/>
    </location>
</feature>
<dbReference type="AlphaFoldDB" id="A0AAE5CCB0"/>
<organism evidence="6 7">
    <name type="scientific">Candidatus Kutchimonas denitrificans</name>
    <dbReference type="NCBI Taxonomy" id="3056748"/>
    <lineage>
        <taxon>Bacteria</taxon>
        <taxon>Pseudomonadati</taxon>
        <taxon>Gemmatimonadota</taxon>
        <taxon>Gemmatimonadia</taxon>
        <taxon>Candidatus Palauibacterales</taxon>
        <taxon>Candidatus Palauibacteraceae</taxon>
        <taxon>Candidatus Kutchimonas</taxon>
    </lineage>
</organism>
<evidence type="ECO:0000256" key="3">
    <source>
        <dbReference type="ARBA" id="ARBA00023115"/>
    </source>
</evidence>
<dbReference type="Proteomes" id="UP000702544">
    <property type="component" value="Unassembled WGS sequence"/>
</dbReference>
<name>A0AAE5CCB0_9BACT</name>
<dbReference type="PANTHER" id="PTHR43317">
    <property type="entry name" value="THERMOSPERMINE SYNTHASE ACAULIS5"/>
    <property type="match status" value="1"/>
</dbReference>
<gene>
    <name evidence="6" type="ORF">GWO12_10140</name>
</gene>
<dbReference type="Gene3D" id="3.40.50.150">
    <property type="entry name" value="Vaccinia Virus protein VP39"/>
    <property type="match status" value="1"/>
</dbReference>
<evidence type="ECO:0000313" key="6">
    <source>
        <dbReference type="EMBL" id="NIR75450.1"/>
    </source>
</evidence>
<feature type="non-terminal residue" evidence="6">
    <location>
        <position position="1"/>
    </location>
</feature>
<keyword evidence="2 4" id="KW-0808">Transferase</keyword>
<dbReference type="GO" id="GO:0006596">
    <property type="term" value="P:polyamine biosynthetic process"/>
    <property type="evidence" value="ECO:0007669"/>
    <property type="project" value="UniProtKB-UniRule"/>
</dbReference>
<keyword evidence="3 4" id="KW-0620">Polyamine biosynthesis</keyword>
<comment type="caution">
    <text evidence="6">The sequence shown here is derived from an EMBL/GenBank/DDBJ whole genome shotgun (WGS) entry which is preliminary data.</text>
</comment>
<dbReference type="CDD" id="cd02440">
    <property type="entry name" value="AdoMet_MTases"/>
    <property type="match status" value="1"/>
</dbReference>
<dbReference type="PROSITE" id="PS51006">
    <property type="entry name" value="PABS_2"/>
    <property type="match status" value="1"/>
</dbReference>
<dbReference type="InterPro" id="IPR030374">
    <property type="entry name" value="PABS"/>
</dbReference>
<accession>A0AAE5CCB0</accession>
<dbReference type="GO" id="GO:0008168">
    <property type="term" value="F:methyltransferase activity"/>
    <property type="evidence" value="ECO:0007669"/>
    <property type="project" value="UniProtKB-KW"/>
</dbReference>
<protein>
    <submittedName>
        <fullName evidence="6">Methyltransferase domain-containing protein</fullName>
    </submittedName>
</protein>
<feature type="active site" description="Proton acceptor" evidence="4">
    <location>
        <position position="160"/>
    </location>
</feature>
<keyword evidence="6" id="KW-0489">Methyltransferase</keyword>
<evidence type="ECO:0000259" key="5">
    <source>
        <dbReference type="PROSITE" id="PS51006"/>
    </source>
</evidence>
<evidence type="ECO:0000256" key="4">
    <source>
        <dbReference type="PROSITE-ProRule" id="PRU00354"/>
    </source>
</evidence>